<keyword evidence="1" id="KW-0812">Transmembrane</keyword>
<dbReference type="PANTHER" id="PTHR23028">
    <property type="entry name" value="ACETYLTRANSFERASE"/>
    <property type="match status" value="1"/>
</dbReference>
<feature type="transmembrane region" description="Helical" evidence="1">
    <location>
        <begin position="356"/>
        <end position="376"/>
    </location>
</feature>
<feature type="transmembrane region" description="Helical" evidence="1">
    <location>
        <begin position="43"/>
        <end position="61"/>
    </location>
</feature>
<feature type="transmembrane region" description="Helical" evidence="1">
    <location>
        <begin position="107"/>
        <end position="126"/>
    </location>
</feature>
<organism evidence="4 5">
    <name type="scientific">Micavibrio aeruginosavorus</name>
    <dbReference type="NCBI Taxonomy" id="349221"/>
    <lineage>
        <taxon>Bacteria</taxon>
        <taxon>Pseudomonadati</taxon>
        <taxon>Bdellovibrionota</taxon>
        <taxon>Bdellovibrionia</taxon>
        <taxon>Bdellovibrionales</taxon>
        <taxon>Pseudobdellovibrionaceae</taxon>
        <taxon>Micavibrio</taxon>
    </lineage>
</organism>
<dbReference type="GO" id="GO:0016020">
    <property type="term" value="C:membrane"/>
    <property type="evidence" value="ECO:0007669"/>
    <property type="project" value="TreeGrafter"/>
</dbReference>
<proteinExistence type="predicted"/>
<feature type="domain" description="SGNH" evidence="3">
    <location>
        <begin position="413"/>
        <end position="639"/>
    </location>
</feature>
<reference evidence="4 5" key="1">
    <citation type="submission" date="2017-08" db="EMBL/GenBank/DDBJ databases">
        <title>Infants hospitalized years apart are colonized by the same room-sourced microbial strains.</title>
        <authorList>
            <person name="Brooks B."/>
            <person name="Olm M.R."/>
            <person name="Firek B.A."/>
            <person name="Baker R."/>
            <person name="Thomas B.C."/>
            <person name="Morowitz M.J."/>
            <person name="Banfield J.F."/>
        </authorList>
    </citation>
    <scope>NUCLEOTIDE SEQUENCE [LARGE SCALE GENOMIC DNA]</scope>
    <source>
        <strain evidence="4">S2_005_002_R2_29</strain>
    </source>
</reference>
<feature type="transmembrane region" description="Helical" evidence="1">
    <location>
        <begin position="205"/>
        <end position="223"/>
    </location>
</feature>
<dbReference type="PANTHER" id="PTHR23028:SF53">
    <property type="entry name" value="ACYL_TRANSF_3 DOMAIN-CONTAINING PROTEIN"/>
    <property type="match status" value="1"/>
</dbReference>
<keyword evidence="1" id="KW-0472">Membrane</keyword>
<dbReference type="InterPro" id="IPR002656">
    <property type="entry name" value="Acyl_transf_3_dom"/>
</dbReference>
<protein>
    <recommendedName>
        <fullName evidence="6">Acyltransferase</fullName>
    </recommendedName>
</protein>
<dbReference type="InterPro" id="IPR043968">
    <property type="entry name" value="SGNH"/>
</dbReference>
<accession>A0A2W5MYW1</accession>
<evidence type="ECO:0000313" key="4">
    <source>
        <dbReference type="EMBL" id="PZQ45558.1"/>
    </source>
</evidence>
<evidence type="ECO:0000313" key="5">
    <source>
        <dbReference type="Proteomes" id="UP000249417"/>
    </source>
</evidence>
<dbReference type="Pfam" id="PF01757">
    <property type="entry name" value="Acyl_transf_3"/>
    <property type="match status" value="1"/>
</dbReference>
<dbReference type="EMBL" id="QFQB01000045">
    <property type="protein sequence ID" value="PZQ45558.1"/>
    <property type="molecule type" value="Genomic_DNA"/>
</dbReference>
<evidence type="ECO:0000256" key="1">
    <source>
        <dbReference type="SAM" id="Phobius"/>
    </source>
</evidence>
<evidence type="ECO:0008006" key="6">
    <source>
        <dbReference type="Google" id="ProtNLM"/>
    </source>
</evidence>
<evidence type="ECO:0000259" key="2">
    <source>
        <dbReference type="Pfam" id="PF01757"/>
    </source>
</evidence>
<feature type="transmembrane region" description="Helical" evidence="1">
    <location>
        <begin position="82"/>
        <end position="101"/>
    </location>
</feature>
<evidence type="ECO:0000259" key="3">
    <source>
        <dbReference type="Pfam" id="PF19040"/>
    </source>
</evidence>
<dbReference type="GO" id="GO:0016747">
    <property type="term" value="F:acyltransferase activity, transferring groups other than amino-acyl groups"/>
    <property type="evidence" value="ECO:0007669"/>
    <property type="project" value="InterPro"/>
</dbReference>
<dbReference type="AlphaFoldDB" id="A0A2W5MYW1"/>
<dbReference type="GO" id="GO:0009103">
    <property type="term" value="P:lipopolysaccharide biosynthetic process"/>
    <property type="evidence" value="ECO:0007669"/>
    <property type="project" value="TreeGrafter"/>
</dbReference>
<sequence length="648" mass="72597">MNKTTSVGSSLKYRPDIDGLRAIAVLLVLLCHGKFSAFAGGFVGVDIFFVISGYLITSIIYKSVQEGTFSVSDFYVRRIRRIMPALLTVLFVTTLIASLIFLPKEFARYGLSLAATASFSSNILFWRESGYFDASAWLKPLLHTWSLSIEEQFYIFFPIIVALHLKYLPRFFNFSVCAGIILSLALSQILLVVDKQAASYFNLPTRAWELLIGSALAIGIIPFHVNKAWANVIAGIGIILVLASGIFTKPVMFPGINALYPTIGAAMILYACGQQETFVSQFLSLKPSVFVGRISYSLYLWHWPVLVFSQYYLVVDISWWQSIILLLFSAFLAFLSWKYIEQPARSPDFHPKRLSLFVTTFFALFVFIALGMSIYYSKGMPQRFSPDVLEAANATKGLDKEFQKIGAGTIMALGDSSAKDFSFIVWGDSHANSISPAYEIIGQNQNRKGYLTKYAGCFPSTDKTMPSKPACLDFNTKVATLLAENPTIKNVYLTARWSAYPRWWGDGINPAGTPESLMLLKQGLLHTIKTMKSQGIDVVIMAEVPQVYNYDVASVIARNMHFGNNIDIRPTINDYNESQKYVMPILEEVARSQHIRLIRPDTFMCEKEKCDISRNKKTLYFDADHLSTNGARAITPDLERALSSPLLN</sequence>
<comment type="caution">
    <text evidence="4">The sequence shown here is derived from an EMBL/GenBank/DDBJ whole genome shotgun (WGS) entry which is preliminary data.</text>
</comment>
<dbReference type="InterPro" id="IPR050879">
    <property type="entry name" value="Acyltransferase_3"/>
</dbReference>
<feature type="transmembrane region" description="Helical" evidence="1">
    <location>
        <begin position="171"/>
        <end position="193"/>
    </location>
</feature>
<feature type="transmembrane region" description="Helical" evidence="1">
    <location>
        <begin position="147"/>
        <end position="165"/>
    </location>
</feature>
<dbReference type="Proteomes" id="UP000249417">
    <property type="component" value="Unassembled WGS sequence"/>
</dbReference>
<name>A0A2W5MYW1_9BACT</name>
<dbReference type="Pfam" id="PF19040">
    <property type="entry name" value="SGNH"/>
    <property type="match status" value="1"/>
</dbReference>
<feature type="transmembrane region" description="Helical" evidence="1">
    <location>
        <begin position="319"/>
        <end position="335"/>
    </location>
</feature>
<feature type="domain" description="Acyltransferase 3" evidence="2">
    <location>
        <begin position="16"/>
        <end position="335"/>
    </location>
</feature>
<gene>
    <name evidence="4" type="ORF">DI551_06970</name>
</gene>
<keyword evidence="1" id="KW-1133">Transmembrane helix</keyword>
<feature type="transmembrane region" description="Helical" evidence="1">
    <location>
        <begin position="229"/>
        <end position="247"/>
    </location>
</feature>